<accession>A0ABW4Q546</accession>
<feature type="transmembrane region" description="Helical" evidence="1">
    <location>
        <begin position="58"/>
        <end position="79"/>
    </location>
</feature>
<keyword evidence="1" id="KW-0812">Transmembrane</keyword>
<comment type="caution">
    <text evidence="3">The sequence shown here is derived from an EMBL/GenBank/DDBJ whole genome shotgun (WGS) entry which is preliminary data.</text>
</comment>
<dbReference type="PANTHER" id="PTHR36435">
    <property type="entry name" value="SLR1288 PROTEIN"/>
    <property type="match status" value="1"/>
</dbReference>
<evidence type="ECO:0000256" key="1">
    <source>
        <dbReference type="SAM" id="Phobius"/>
    </source>
</evidence>
<proteinExistence type="predicted"/>
<keyword evidence="1" id="KW-1133">Transmembrane helix</keyword>
<gene>
    <name evidence="3" type="ORF">ACFSFX_05240</name>
</gene>
<evidence type="ECO:0000313" key="4">
    <source>
        <dbReference type="Proteomes" id="UP001597307"/>
    </source>
</evidence>
<feature type="transmembrane region" description="Helical" evidence="1">
    <location>
        <begin position="160"/>
        <end position="179"/>
    </location>
</feature>
<feature type="transmembrane region" description="Helical" evidence="1">
    <location>
        <begin position="100"/>
        <end position="119"/>
    </location>
</feature>
<feature type="transmembrane region" description="Helical" evidence="1">
    <location>
        <begin position="23"/>
        <end position="46"/>
    </location>
</feature>
<dbReference type="InterPro" id="IPR052710">
    <property type="entry name" value="CAAX_protease"/>
</dbReference>
<name>A0ABW4Q546_9MICC</name>
<reference evidence="4" key="1">
    <citation type="journal article" date="2019" name="Int. J. Syst. Evol. Microbiol.">
        <title>The Global Catalogue of Microorganisms (GCM) 10K type strain sequencing project: providing services to taxonomists for standard genome sequencing and annotation.</title>
        <authorList>
            <consortium name="The Broad Institute Genomics Platform"/>
            <consortium name="The Broad Institute Genome Sequencing Center for Infectious Disease"/>
            <person name="Wu L."/>
            <person name="Ma J."/>
        </authorList>
    </citation>
    <scope>NUCLEOTIDE SEQUENCE [LARGE SCALE GENOMIC DNA]</scope>
    <source>
        <strain evidence="4">JCM 11496</strain>
    </source>
</reference>
<dbReference type="EMBL" id="JBHUGA010000011">
    <property type="protein sequence ID" value="MFD1845997.1"/>
    <property type="molecule type" value="Genomic_DNA"/>
</dbReference>
<dbReference type="RefSeq" id="WP_343880363.1">
    <property type="nucleotide sequence ID" value="NZ_BAAAIJ010000047.1"/>
</dbReference>
<dbReference type="InterPro" id="IPR003675">
    <property type="entry name" value="Rce1/LyrA-like_dom"/>
</dbReference>
<evidence type="ECO:0000259" key="2">
    <source>
        <dbReference type="Pfam" id="PF02517"/>
    </source>
</evidence>
<feature type="transmembrane region" description="Helical" evidence="1">
    <location>
        <begin position="209"/>
        <end position="229"/>
    </location>
</feature>
<dbReference type="Proteomes" id="UP001597307">
    <property type="component" value="Unassembled WGS sequence"/>
</dbReference>
<dbReference type="Pfam" id="PF02517">
    <property type="entry name" value="Rce1-like"/>
    <property type="match status" value="1"/>
</dbReference>
<feature type="domain" description="CAAX prenyl protease 2/Lysostaphin resistance protein A-like" evidence="2">
    <location>
        <begin position="125"/>
        <end position="223"/>
    </location>
</feature>
<keyword evidence="1" id="KW-0472">Membrane</keyword>
<evidence type="ECO:0000313" key="3">
    <source>
        <dbReference type="EMBL" id="MFD1845997.1"/>
    </source>
</evidence>
<dbReference type="PANTHER" id="PTHR36435:SF1">
    <property type="entry name" value="CAAX AMINO TERMINAL PROTEASE FAMILY PROTEIN"/>
    <property type="match status" value="1"/>
</dbReference>
<protein>
    <submittedName>
        <fullName evidence="3">Type II CAAX endopeptidase family protein</fullName>
    </submittedName>
</protein>
<organism evidence="3 4">
    <name type="scientific">Arthrobacter flavus</name>
    <dbReference type="NCBI Taxonomy" id="95172"/>
    <lineage>
        <taxon>Bacteria</taxon>
        <taxon>Bacillati</taxon>
        <taxon>Actinomycetota</taxon>
        <taxon>Actinomycetes</taxon>
        <taxon>Micrococcales</taxon>
        <taxon>Micrococcaceae</taxon>
        <taxon>Arthrobacter</taxon>
    </lineage>
</organism>
<feature type="transmembrane region" description="Helical" evidence="1">
    <location>
        <begin position="185"/>
        <end position="202"/>
    </location>
</feature>
<sequence length="269" mass="28449">MAQIPASTPGTVTKPPPRVSPSLWIGLGVVVVYATIFTATAASSGIPYTEWFSSAPNVWRTAVLPLALGAVFLIGFLAWARWDGVFRDHNRLTGPRILHIAAAVFVAAIVVHLVFVDWAGLDPAIVAPILITGVLVGFCEETLFRGILLRGTRTKGRSEATAAIVTSIAFGLFHLTNIITGSPLLAVLNQVLLATLSGIILYSFRRISGLLVVSMFAHGLWDTSLFLPAGDSTTVSGVAGLALLVIVPAVGLITLIVVGRRERHTPALT</sequence>
<feature type="transmembrane region" description="Helical" evidence="1">
    <location>
        <begin position="125"/>
        <end position="148"/>
    </location>
</feature>
<feature type="transmembrane region" description="Helical" evidence="1">
    <location>
        <begin position="235"/>
        <end position="258"/>
    </location>
</feature>
<keyword evidence="4" id="KW-1185">Reference proteome</keyword>